<organism evidence="1 2">
    <name type="scientific">Dioszegia hungarica</name>
    <dbReference type="NCBI Taxonomy" id="4972"/>
    <lineage>
        <taxon>Eukaryota</taxon>
        <taxon>Fungi</taxon>
        <taxon>Dikarya</taxon>
        <taxon>Basidiomycota</taxon>
        <taxon>Agaricomycotina</taxon>
        <taxon>Tremellomycetes</taxon>
        <taxon>Tremellales</taxon>
        <taxon>Bulleribasidiaceae</taxon>
        <taxon>Dioszegia</taxon>
    </lineage>
</organism>
<dbReference type="AlphaFoldDB" id="A0AA38HAW6"/>
<dbReference type="GeneID" id="77727524"/>
<dbReference type="Proteomes" id="UP001164286">
    <property type="component" value="Unassembled WGS sequence"/>
</dbReference>
<sequence>MSVPLNVTYADSLRKSGFGEDAIKVVQDCWGQIAENLAATHMTTTRLLTLDSASDDYVKERENFKSLVEDINKGSEFYKEVISEICKETASGIYGQVTEHRAFPALTGTLLSRPELVALVQEFDEPMTVESVAQRLKVPEEEVKRLEQSSCSLLDDRAQFEEMHIRSFIDGTTRASDRARLGEYATGRWSESKELSVDDTKKARELYKVFSQDVDVLEGARAIFQGVLDTILADQGDSGATKVDTASQREWRAIHPILAIRSGCYDALQVIDKARSQTGHSGSTKSSLALAKRDAQMQLVDLDTQLQKKLGGLYECAPWLANATISTQGPATALQHVPEFPTPLRLAEVYQDLRSSQNSDVELLRQTKTDVYNGAIPTAQAIPTIAEVLKKAEGRLELKRLGASTYEWSKDNPDSLETRAGHSFADFDSLQSMWVDVDEKLAHDTIKECVSWLAGVPIDLLNSFAATRVAELSLQGAE</sequence>
<protein>
    <submittedName>
        <fullName evidence="1">Uncharacterized protein</fullName>
    </submittedName>
</protein>
<accession>A0AA38HAW6</accession>
<comment type="caution">
    <text evidence="1">The sequence shown here is derived from an EMBL/GenBank/DDBJ whole genome shotgun (WGS) entry which is preliminary data.</text>
</comment>
<dbReference type="RefSeq" id="XP_052947804.1">
    <property type="nucleotide sequence ID" value="XM_053088319.1"/>
</dbReference>
<evidence type="ECO:0000313" key="2">
    <source>
        <dbReference type="Proteomes" id="UP001164286"/>
    </source>
</evidence>
<reference evidence="1" key="1">
    <citation type="journal article" date="2022" name="G3 (Bethesda)">
        <title>High quality genome of the basidiomycete yeast Dioszegia hungarica PDD-24b-2 isolated from cloud water.</title>
        <authorList>
            <person name="Jarrige D."/>
            <person name="Haridas S."/>
            <person name="Bleykasten-Grosshans C."/>
            <person name="Joly M."/>
            <person name="Nadalig T."/>
            <person name="Sancelme M."/>
            <person name="Vuilleumier S."/>
            <person name="Grigoriev I.V."/>
            <person name="Amato P."/>
            <person name="Bringel F."/>
        </authorList>
    </citation>
    <scope>NUCLEOTIDE SEQUENCE</scope>
    <source>
        <strain evidence="1">PDD-24b-2</strain>
    </source>
</reference>
<gene>
    <name evidence="1" type="ORF">MKK02DRAFT_31541</name>
</gene>
<name>A0AA38HAW6_9TREE</name>
<keyword evidence="2" id="KW-1185">Reference proteome</keyword>
<dbReference type="EMBL" id="JAKWFO010000003">
    <property type="protein sequence ID" value="KAI9638027.1"/>
    <property type="molecule type" value="Genomic_DNA"/>
</dbReference>
<evidence type="ECO:0000313" key="1">
    <source>
        <dbReference type="EMBL" id="KAI9638027.1"/>
    </source>
</evidence>
<proteinExistence type="predicted"/>